<dbReference type="EMBL" id="CAUEEQ010001113">
    <property type="protein sequence ID" value="CAJ0918835.1"/>
    <property type="molecule type" value="Genomic_DNA"/>
</dbReference>
<dbReference type="Proteomes" id="UP001176940">
    <property type="component" value="Unassembled WGS sequence"/>
</dbReference>
<proteinExistence type="predicted"/>
<protein>
    <submittedName>
        <fullName evidence="2">Uncharacterized protein</fullName>
    </submittedName>
</protein>
<reference evidence="2" key="1">
    <citation type="submission" date="2023-07" db="EMBL/GenBank/DDBJ databases">
        <authorList>
            <person name="Stuckert A."/>
        </authorList>
    </citation>
    <scope>NUCLEOTIDE SEQUENCE</scope>
</reference>
<evidence type="ECO:0000256" key="1">
    <source>
        <dbReference type="SAM" id="MobiDB-lite"/>
    </source>
</evidence>
<accession>A0ABN9KPQ0</accession>
<evidence type="ECO:0000313" key="2">
    <source>
        <dbReference type="EMBL" id="CAJ0918835.1"/>
    </source>
</evidence>
<evidence type="ECO:0000313" key="3">
    <source>
        <dbReference type="Proteomes" id="UP001176940"/>
    </source>
</evidence>
<organism evidence="2 3">
    <name type="scientific">Ranitomeya imitator</name>
    <name type="common">mimic poison frog</name>
    <dbReference type="NCBI Taxonomy" id="111125"/>
    <lineage>
        <taxon>Eukaryota</taxon>
        <taxon>Metazoa</taxon>
        <taxon>Chordata</taxon>
        <taxon>Craniata</taxon>
        <taxon>Vertebrata</taxon>
        <taxon>Euteleostomi</taxon>
        <taxon>Amphibia</taxon>
        <taxon>Batrachia</taxon>
        <taxon>Anura</taxon>
        <taxon>Neobatrachia</taxon>
        <taxon>Hyloidea</taxon>
        <taxon>Dendrobatidae</taxon>
        <taxon>Dendrobatinae</taxon>
        <taxon>Ranitomeya</taxon>
    </lineage>
</organism>
<sequence>MDHGPPPPHWFNQPPSRPPENMGQWRGMYPPPPPPPHHYRDGGYGYYPPYPVQGSHQAWPAPWRDYYSQYPANIPRHIDYRRPASRAEIYDRSEAYRPLSRVFCTDVQQRARTNPLTTSSRPLTRASLQKMLKTERRRLELSDLDLFRVEPGFAKPDYVQSRVE</sequence>
<name>A0ABN9KPQ0_9NEOB</name>
<keyword evidence="3" id="KW-1185">Reference proteome</keyword>
<gene>
    <name evidence="2" type="ORF">RIMI_LOCUS879075</name>
</gene>
<comment type="caution">
    <text evidence="2">The sequence shown here is derived from an EMBL/GenBank/DDBJ whole genome shotgun (WGS) entry which is preliminary data.</text>
</comment>
<feature type="region of interest" description="Disordered" evidence="1">
    <location>
        <begin position="1"/>
        <end position="46"/>
    </location>
</feature>